<accession>A0A165LZ60</accession>
<keyword evidence="2" id="KW-1277">Toxin-antitoxin system</keyword>
<comment type="similarity">
    <text evidence="1">Belongs to the YoeB family.</text>
</comment>
<dbReference type="OMA" id="SWTDEAW"/>
<dbReference type="RefSeq" id="WP_011358642.1">
    <property type="nucleotide sequence ID" value="NZ_LVWG01000021.1"/>
</dbReference>
<dbReference type="NCBIfam" id="TIGR02116">
    <property type="entry name" value="toxin_Txe_YoeB"/>
    <property type="match status" value="1"/>
</dbReference>
<evidence type="ECO:0000256" key="4">
    <source>
        <dbReference type="ARBA" id="ARBA00022759"/>
    </source>
</evidence>
<dbReference type="AlphaFoldDB" id="A0A165LZ60"/>
<dbReference type="InterPro" id="IPR035093">
    <property type="entry name" value="RelE/ParE_toxin_dom_sf"/>
</dbReference>
<dbReference type="Proteomes" id="UP000076481">
    <property type="component" value="Unassembled WGS sequence"/>
</dbReference>
<organism evidence="7 8">
    <name type="scientific">Pelodictyon luteolum</name>
    <dbReference type="NCBI Taxonomy" id="1100"/>
    <lineage>
        <taxon>Bacteria</taxon>
        <taxon>Pseudomonadati</taxon>
        <taxon>Chlorobiota</taxon>
        <taxon>Chlorobiia</taxon>
        <taxon>Chlorobiales</taxon>
        <taxon>Chlorobiaceae</taxon>
        <taxon>Chlorobium/Pelodictyon group</taxon>
        <taxon>Pelodictyon</taxon>
    </lineage>
</organism>
<dbReference type="InterPro" id="IPR009614">
    <property type="entry name" value="YoeB_toxin"/>
</dbReference>
<dbReference type="SUPFAM" id="SSF143011">
    <property type="entry name" value="RelE-like"/>
    <property type="match status" value="1"/>
</dbReference>
<evidence type="ECO:0000256" key="6">
    <source>
        <dbReference type="ARBA" id="ARBA00030388"/>
    </source>
</evidence>
<dbReference type="PANTHER" id="PTHR38039:SF1">
    <property type="entry name" value="TOXIN YOEB"/>
    <property type="match status" value="1"/>
</dbReference>
<dbReference type="GO" id="GO:0016787">
    <property type="term" value="F:hydrolase activity"/>
    <property type="evidence" value="ECO:0007669"/>
    <property type="project" value="UniProtKB-KW"/>
</dbReference>
<protein>
    <recommendedName>
        <fullName evidence="6">Putative mRNA interferase YoeB</fullName>
    </recommendedName>
</protein>
<reference evidence="7 8" key="1">
    <citation type="submission" date="2016-03" db="EMBL/GenBank/DDBJ databases">
        <title>Speciation and ecological success in dimly lit waters: horizontal gene transfer in a green sulfur bacteria bloom unveiled by metagenomic assembly.</title>
        <authorList>
            <person name="Llorens-Mares T."/>
            <person name="Liu Z."/>
            <person name="Allen L.Z."/>
            <person name="Rusch D.B."/>
            <person name="Craig M.T."/>
            <person name="Dupont C.L."/>
            <person name="Bryant D.A."/>
            <person name="Casamayor E.O."/>
        </authorList>
    </citation>
    <scope>NUCLEOTIDE SEQUENCE [LARGE SCALE GENOMIC DNA]</scope>
    <source>
        <strain evidence="7">CIII</strain>
    </source>
</reference>
<dbReference type="Gene3D" id="3.30.2310.20">
    <property type="entry name" value="RelE-like"/>
    <property type="match status" value="1"/>
</dbReference>
<evidence type="ECO:0000256" key="3">
    <source>
        <dbReference type="ARBA" id="ARBA00022722"/>
    </source>
</evidence>
<gene>
    <name evidence="7" type="ORF">A3K90_09140</name>
</gene>
<comment type="caution">
    <text evidence="7">The sequence shown here is derived from an EMBL/GenBank/DDBJ whole genome shotgun (WGS) entry which is preliminary data.</text>
</comment>
<keyword evidence="4" id="KW-0255">Endonuclease</keyword>
<dbReference type="Pfam" id="PF06769">
    <property type="entry name" value="YoeB_toxin"/>
    <property type="match status" value="1"/>
</dbReference>
<sequence length="93" mass="10685">MGKYHVELTEEFDKHLAHWKKVGNTAIIKKIGKMMLELENHPTTGIGKPELLKGDLAGLWSRRLNQQHRMIYEIDDGIVTVYVLSGKGHYDNK</sequence>
<keyword evidence="3" id="KW-0540">Nuclease</keyword>
<dbReference type="PANTHER" id="PTHR38039">
    <property type="entry name" value="TOXIN YOEB"/>
    <property type="match status" value="1"/>
</dbReference>
<dbReference type="GO" id="GO:0004519">
    <property type="term" value="F:endonuclease activity"/>
    <property type="evidence" value="ECO:0007669"/>
    <property type="project" value="UniProtKB-KW"/>
</dbReference>
<proteinExistence type="inferred from homology"/>
<evidence type="ECO:0000313" key="8">
    <source>
        <dbReference type="Proteomes" id="UP000076481"/>
    </source>
</evidence>
<keyword evidence="5" id="KW-0378">Hydrolase</keyword>
<dbReference type="EMBL" id="LVWG01000021">
    <property type="protein sequence ID" value="KZK74610.1"/>
    <property type="molecule type" value="Genomic_DNA"/>
</dbReference>
<evidence type="ECO:0000256" key="2">
    <source>
        <dbReference type="ARBA" id="ARBA00022649"/>
    </source>
</evidence>
<evidence type="ECO:0000313" key="7">
    <source>
        <dbReference type="EMBL" id="KZK74610.1"/>
    </source>
</evidence>
<dbReference type="GO" id="GO:0006401">
    <property type="term" value="P:RNA catabolic process"/>
    <property type="evidence" value="ECO:0007669"/>
    <property type="project" value="InterPro"/>
</dbReference>
<name>A0A165LZ60_PELLU</name>
<evidence type="ECO:0000256" key="5">
    <source>
        <dbReference type="ARBA" id="ARBA00022801"/>
    </source>
</evidence>
<evidence type="ECO:0000256" key="1">
    <source>
        <dbReference type="ARBA" id="ARBA00008172"/>
    </source>
</evidence>